<dbReference type="Pfam" id="PF00005">
    <property type="entry name" value="ABC_tran"/>
    <property type="match status" value="1"/>
</dbReference>
<dbReference type="EMBL" id="CP001205">
    <property type="protein sequence ID" value="ACK74712.1"/>
    <property type="molecule type" value="Genomic_DNA"/>
</dbReference>
<evidence type="ECO:0000313" key="4">
    <source>
        <dbReference type="EMBL" id="ACK74712.1"/>
    </source>
</evidence>
<name>A0A0H3C2G7_BORBZ</name>
<feature type="domain" description="ABC transporter" evidence="3">
    <location>
        <begin position="2"/>
        <end position="241"/>
    </location>
</feature>
<protein>
    <submittedName>
        <fullName evidence="4">Hypothetical ABC transporter ATP-binding protein</fullName>
    </submittedName>
</protein>
<dbReference type="GO" id="GO:0005524">
    <property type="term" value="F:ATP binding"/>
    <property type="evidence" value="ECO:0007669"/>
    <property type="project" value="UniProtKB-KW"/>
</dbReference>
<dbReference type="AlphaFoldDB" id="A0A0H3C2G7"/>
<gene>
    <name evidence="4" type="ordered locus">BbuZS7_0323</name>
</gene>
<dbReference type="InterPro" id="IPR050107">
    <property type="entry name" value="ABC_carbohydrate_import_ATPase"/>
</dbReference>
<evidence type="ECO:0000313" key="5">
    <source>
        <dbReference type="Proteomes" id="UP000006901"/>
    </source>
</evidence>
<dbReference type="HOGENOM" id="CLU_000604_92_3_12"/>
<dbReference type="SUPFAM" id="SSF52540">
    <property type="entry name" value="P-loop containing nucleoside triphosphate hydrolases"/>
    <property type="match status" value="2"/>
</dbReference>
<dbReference type="Proteomes" id="UP000006901">
    <property type="component" value="Chromosome"/>
</dbReference>
<dbReference type="GO" id="GO:0016887">
    <property type="term" value="F:ATP hydrolysis activity"/>
    <property type="evidence" value="ECO:0007669"/>
    <property type="project" value="InterPro"/>
</dbReference>
<dbReference type="CDD" id="cd03216">
    <property type="entry name" value="ABC_Carb_Monos_I"/>
    <property type="match status" value="1"/>
</dbReference>
<evidence type="ECO:0000259" key="3">
    <source>
        <dbReference type="PROSITE" id="PS50893"/>
    </source>
</evidence>
<proteinExistence type="predicted"/>
<accession>A0A0H3C2G7</accession>
<dbReference type="PROSITE" id="PS50893">
    <property type="entry name" value="ABC_TRANSPORTER_2"/>
    <property type="match status" value="1"/>
</dbReference>
<evidence type="ECO:0000256" key="1">
    <source>
        <dbReference type="ARBA" id="ARBA00022741"/>
    </source>
</evidence>
<dbReference type="RefSeq" id="WP_002656487.1">
    <property type="nucleotide sequence ID" value="NC_011728.1"/>
</dbReference>
<evidence type="ECO:0000256" key="2">
    <source>
        <dbReference type="ARBA" id="ARBA00022840"/>
    </source>
</evidence>
<dbReference type="PANTHER" id="PTHR43790">
    <property type="entry name" value="CARBOHYDRATE TRANSPORT ATP-BINDING PROTEIN MG119-RELATED"/>
    <property type="match status" value="1"/>
</dbReference>
<dbReference type="PANTHER" id="PTHR43790:SF8">
    <property type="entry name" value="SUGAR ABC TRANSPORTER ATP-BINDING PROTEIN"/>
    <property type="match status" value="1"/>
</dbReference>
<organism evidence="4 5">
    <name type="scientific">Borreliella burgdorferi (strain ZS7)</name>
    <name type="common">Borrelia burgdorferi</name>
    <dbReference type="NCBI Taxonomy" id="445985"/>
    <lineage>
        <taxon>Bacteria</taxon>
        <taxon>Pseudomonadati</taxon>
        <taxon>Spirochaetota</taxon>
        <taxon>Spirochaetia</taxon>
        <taxon>Spirochaetales</taxon>
        <taxon>Borreliaceae</taxon>
        <taxon>Borreliella</taxon>
    </lineage>
</organism>
<keyword evidence="2 4" id="KW-0067">ATP-binding</keyword>
<sequence>MVEFKNIVKYFPDIDKPILDSINLKIGEVKIFTVVGKNGEGKSTLAKIIAGLIEFDEGEILVNGIKQKNWNVDKAKNNGIYLVSQVPNLKMNLRVWEYLSIYWFGYEFFMPMNKSKTYKYYRWLMQFYKISFDLDKKIKDLNIKEIYFLLIIAALKENAKIIIFDESAAYFSQKEAQAFIKLLVLLKKSGVASLFITHSEITDAIKFSDEFIILKDGKCFRTVNKESILSKLESSSDKVFVANINCNKFEKDPIKFNLFFEDFWKYDVSFSLNKRGVLGIIGEEAVIKTWEKLFLGELIFVGCIKIDGIRYERINIFECKAGFLPLGIGNLFPDNSSILDNFLAKFMNFENKIFIRQSYINQIKDFFKKKMEFYSEEKIYRILYSKSLAFSGGTLKKFALYREMYIAKSFLICFSPLSNLDHKAYNEMSVAIRNYSKEKPVLLITSNLDELLLLSDNILAMKMGEVLLNVSREKISKEKLKELLFL</sequence>
<dbReference type="Gene3D" id="3.40.50.300">
    <property type="entry name" value="P-loop containing nucleotide triphosphate hydrolases"/>
    <property type="match status" value="2"/>
</dbReference>
<dbReference type="GeneID" id="56567748"/>
<reference evidence="4 5" key="1">
    <citation type="journal article" date="2011" name="J. Bacteriol.">
        <title>Whole-genome sequences of thirteen isolates of Borrelia burgdorferi.</title>
        <authorList>
            <person name="Schutzer S.E."/>
            <person name="Fraser-Liggett C.M."/>
            <person name="Casjens S.R."/>
            <person name="Qiu W.G."/>
            <person name="Dunn J.J."/>
            <person name="Mongodin E.F."/>
            <person name="Luft B.J."/>
        </authorList>
    </citation>
    <scope>NUCLEOTIDE SEQUENCE [LARGE SCALE GENOMIC DNA]</scope>
    <source>
        <strain evidence="4 5">ZS7</strain>
    </source>
</reference>
<dbReference type="InterPro" id="IPR003439">
    <property type="entry name" value="ABC_transporter-like_ATP-bd"/>
</dbReference>
<keyword evidence="1" id="KW-0547">Nucleotide-binding</keyword>
<dbReference type="InterPro" id="IPR027417">
    <property type="entry name" value="P-loop_NTPase"/>
</dbReference>
<dbReference type="KEGG" id="bbz:BbuZS7_0323"/>